<feature type="transmembrane region" description="Helical" evidence="1">
    <location>
        <begin position="12"/>
        <end position="29"/>
    </location>
</feature>
<dbReference type="Pfam" id="PF14023">
    <property type="entry name" value="Bestrophin-like"/>
    <property type="match status" value="1"/>
</dbReference>
<dbReference type="EMBL" id="BMMX01000017">
    <property type="protein sequence ID" value="GGK99658.1"/>
    <property type="molecule type" value="Genomic_DNA"/>
</dbReference>
<gene>
    <name evidence="2" type="ORF">GCM10012284_37580</name>
</gene>
<evidence type="ECO:0000313" key="3">
    <source>
        <dbReference type="Proteomes" id="UP000656042"/>
    </source>
</evidence>
<organism evidence="2 3">
    <name type="scientific">Mangrovihabitans endophyticus</name>
    <dbReference type="NCBI Taxonomy" id="1751298"/>
    <lineage>
        <taxon>Bacteria</taxon>
        <taxon>Bacillati</taxon>
        <taxon>Actinomycetota</taxon>
        <taxon>Actinomycetes</taxon>
        <taxon>Micromonosporales</taxon>
        <taxon>Micromonosporaceae</taxon>
        <taxon>Mangrovihabitans</taxon>
    </lineage>
</organism>
<proteinExistence type="predicted"/>
<dbReference type="InterPro" id="IPR025333">
    <property type="entry name" value="DUF4239"/>
</dbReference>
<feature type="transmembrane region" description="Helical" evidence="1">
    <location>
        <begin position="187"/>
        <end position="208"/>
    </location>
</feature>
<feature type="transmembrane region" description="Helical" evidence="1">
    <location>
        <begin position="50"/>
        <end position="72"/>
    </location>
</feature>
<keyword evidence="1" id="KW-0472">Membrane</keyword>
<feature type="transmembrane region" description="Helical" evidence="1">
    <location>
        <begin position="215"/>
        <end position="233"/>
    </location>
</feature>
<keyword evidence="1" id="KW-1133">Transmembrane helix</keyword>
<dbReference type="AlphaFoldDB" id="A0A8J3FQC3"/>
<keyword evidence="3" id="KW-1185">Reference proteome</keyword>
<accession>A0A8J3FQC3</accession>
<protein>
    <recommendedName>
        <fullName evidence="4">DUF4239 domain-containing protein</fullName>
    </recommendedName>
</protein>
<reference evidence="2" key="1">
    <citation type="journal article" date="2014" name="Int. J. Syst. Evol. Microbiol.">
        <title>Complete genome sequence of Corynebacterium casei LMG S-19264T (=DSM 44701T), isolated from a smear-ripened cheese.</title>
        <authorList>
            <consortium name="US DOE Joint Genome Institute (JGI-PGF)"/>
            <person name="Walter F."/>
            <person name="Albersmeier A."/>
            <person name="Kalinowski J."/>
            <person name="Ruckert C."/>
        </authorList>
    </citation>
    <scope>NUCLEOTIDE SEQUENCE</scope>
    <source>
        <strain evidence="2">CGMCC 4.7299</strain>
    </source>
</reference>
<evidence type="ECO:0000313" key="2">
    <source>
        <dbReference type="EMBL" id="GGK99658.1"/>
    </source>
</evidence>
<dbReference type="Proteomes" id="UP000656042">
    <property type="component" value="Unassembled WGS sequence"/>
</dbReference>
<comment type="caution">
    <text evidence="2">The sequence shown here is derived from an EMBL/GenBank/DDBJ whole genome shotgun (WGS) entry which is preliminary data.</text>
</comment>
<evidence type="ECO:0000256" key="1">
    <source>
        <dbReference type="SAM" id="Phobius"/>
    </source>
</evidence>
<reference evidence="2" key="2">
    <citation type="submission" date="2020-09" db="EMBL/GenBank/DDBJ databases">
        <authorList>
            <person name="Sun Q."/>
            <person name="Zhou Y."/>
        </authorList>
    </citation>
    <scope>NUCLEOTIDE SEQUENCE</scope>
    <source>
        <strain evidence="2">CGMCC 4.7299</strain>
    </source>
</reference>
<keyword evidence="1" id="KW-0812">Transmembrane</keyword>
<sequence>MELWLVRDAPAWLVGVTLVLGLPLLTLGLDGIIHRCMPHRRLGRHNTVTGVIVSVVGVAYAIVIGLCVVSLWDGFKDAEHTVRSEAANLTALVPAGAVYGPEVQDRLAGEIVAYERDVLDDWQARTAVDRGSGVADLSELSRYVSTLTPRNEAQRAFTFEAVETIGQAERLRQQVIAETDDRRMSTVMWIGVLGATVAILGLCLFFGLDDAVLRRILLFLSSAVIGINLFLVVEMNYPYYGSFSVSPAPYEGVVTQLQDKHPS</sequence>
<dbReference type="RefSeq" id="WP_189080544.1">
    <property type="nucleotide sequence ID" value="NZ_BMMX01000017.1"/>
</dbReference>
<name>A0A8J3FQC3_9ACTN</name>
<evidence type="ECO:0008006" key="4">
    <source>
        <dbReference type="Google" id="ProtNLM"/>
    </source>
</evidence>